<feature type="transmembrane region" description="Helical" evidence="1">
    <location>
        <begin position="209"/>
        <end position="235"/>
    </location>
</feature>
<dbReference type="AlphaFoldDB" id="A0A1I6IKM6"/>
<feature type="transmembrane region" description="Helical" evidence="1">
    <location>
        <begin position="139"/>
        <end position="164"/>
    </location>
</feature>
<name>A0A1I6IKM6_9EURY</name>
<dbReference type="Proteomes" id="UP000198531">
    <property type="component" value="Unassembled WGS sequence"/>
</dbReference>
<feature type="transmembrane region" description="Helical" evidence="1">
    <location>
        <begin position="241"/>
        <end position="265"/>
    </location>
</feature>
<feature type="transmembrane region" description="Helical" evidence="1">
    <location>
        <begin position="101"/>
        <end position="127"/>
    </location>
</feature>
<feature type="transmembrane region" description="Helical" evidence="1">
    <location>
        <begin position="75"/>
        <end position="95"/>
    </location>
</feature>
<feature type="transmembrane region" description="Helical" evidence="1">
    <location>
        <begin position="7"/>
        <end position="29"/>
    </location>
</feature>
<dbReference type="OrthoDB" id="270404at2157"/>
<organism evidence="2 3">
    <name type="scientific">Halogeometricum rufum</name>
    <dbReference type="NCBI Taxonomy" id="553469"/>
    <lineage>
        <taxon>Archaea</taxon>
        <taxon>Methanobacteriati</taxon>
        <taxon>Methanobacteriota</taxon>
        <taxon>Stenosarchaea group</taxon>
        <taxon>Halobacteria</taxon>
        <taxon>Halobacteriales</taxon>
        <taxon>Haloferacaceae</taxon>
        <taxon>Halogeometricum</taxon>
    </lineage>
</organism>
<feature type="transmembrane region" description="Helical" evidence="1">
    <location>
        <begin position="184"/>
        <end position="202"/>
    </location>
</feature>
<gene>
    <name evidence="2" type="ORF">SAMN04487947_3405</name>
</gene>
<evidence type="ECO:0000313" key="2">
    <source>
        <dbReference type="EMBL" id="SFR67268.1"/>
    </source>
</evidence>
<keyword evidence="1" id="KW-0812">Transmembrane</keyword>
<feature type="transmembrane region" description="Helical" evidence="1">
    <location>
        <begin position="49"/>
        <end position="66"/>
    </location>
</feature>
<evidence type="ECO:0000256" key="1">
    <source>
        <dbReference type="SAM" id="Phobius"/>
    </source>
</evidence>
<evidence type="ECO:0000313" key="3">
    <source>
        <dbReference type="Proteomes" id="UP000198531"/>
    </source>
</evidence>
<keyword evidence="3" id="KW-1185">Reference proteome</keyword>
<dbReference type="EMBL" id="FOYT01000003">
    <property type="protein sequence ID" value="SFR67268.1"/>
    <property type="molecule type" value="Genomic_DNA"/>
</dbReference>
<dbReference type="STRING" id="553469.SAMN04487947_3405"/>
<keyword evidence="1" id="KW-1133">Transmembrane helix</keyword>
<sequence>MTSQLRRWHVLSTVAILALAAVSSLLGLLRPGHYRDAPALVAQYQLQDLTVLLVGLPVLAVGLRYAMRGSPRGRIVWLGALAYSTYTWLSVAVQVSFNDLFLAYVALFSLSLFTLVGGLVTTDAAAVREALEGRIRTSLYAGALVVVGLGLAALWLSDVALALASGTVPLVVLEAGPQAMASHVLDLGVVVPSILLSAAWLYRRRTWGYVFAGVVLVLGATLAASISAATVVFALGDAVTITPVAAVFTFFPVAVAAVLAVRYVLAMDGGRPPAGGEPRQSA</sequence>
<reference evidence="3" key="1">
    <citation type="submission" date="2016-10" db="EMBL/GenBank/DDBJ databases">
        <authorList>
            <person name="Varghese N."/>
            <person name="Submissions S."/>
        </authorList>
    </citation>
    <scope>NUCLEOTIDE SEQUENCE [LARGE SCALE GENOMIC DNA]</scope>
    <source>
        <strain evidence="3">CGMCC 1.7736</strain>
    </source>
</reference>
<proteinExistence type="predicted"/>
<keyword evidence="1" id="KW-0472">Membrane</keyword>
<protein>
    <submittedName>
        <fullName evidence="2">Uncharacterized protein</fullName>
    </submittedName>
</protein>
<dbReference type="RefSeq" id="WP_089809942.1">
    <property type="nucleotide sequence ID" value="NZ_FOYT01000003.1"/>
</dbReference>
<accession>A0A1I6IKM6</accession>